<gene>
    <name evidence="2" type="ORF">SNE40_016793</name>
</gene>
<dbReference type="Proteomes" id="UP001347796">
    <property type="component" value="Unassembled WGS sequence"/>
</dbReference>
<name>A0AAN8JCK2_PATCE</name>
<comment type="caution">
    <text evidence="2">The sequence shown here is derived from an EMBL/GenBank/DDBJ whole genome shotgun (WGS) entry which is preliminary data.</text>
</comment>
<feature type="domain" description="HTH psq-type" evidence="1">
    <location>
        <begin position="18"/>
        <end position="57"/>
    </location>
</feature>
<evidence type="ECO:0000259" key="1">
    <source>
        <dbReference type="Pfam" id="PF05225"/>
    </source>
</evidence>
<keyword evidence="3" id="KW-1185">Reference proteome</keyword>
<sequence>MACSYKRRVDARAYKHYTEDTLKTAVNQIVSKKISLRKASRHFGIPTGTLSNRLNKKHNIKPGHPPVFTDEEGKSFVKHLQVVGEWGFPFDNFDIRIFVKNYLASKGKKVPQFVNNCSSTEWAVLFFKRYKDQLTYRTCQNIKRSSCSIS</sequence>
<dbReference type="SUPFAM" id="SSF46689">
    <property type="entry name" value="Homeodomain-like"/>
    <property type="match status" value="1"/>
</dbReference>
<dbReference type="InterPro" id="IPR009057">
    <property type="entry name" value="Homeodomain-like_sf"/>
</dbReference>
<proteinExistence type="predicted"/>
<evidence type="ECO:0000313" key="2">
    <source>
        <dbReference type="EMBL" id="KAK6173319.1"/>
    </source>
</evidence>
<dbReference type="GO" id="GO:0003677">
    <property type="term" value="F:DNA binding"/>
    <property type="evidence" value="ECO:0007669"/>
    <property type="project" value="InterPro"/>
</dbReference>
<accession>A0AAN8JCK2</accession>
<dbReference type="Pfam" id="PF05225">
    <property type="entry name" value="HTH_psq"/>
    <property type="match status" value="1"/>
</dbReference>
<evidence type="ECO:0000313" key="3">
    <source>
        <dbReference type="Proteomes" id="UP001347796"/>
    </source>
</evidence>
<dbReference type="InterPro" id="IPR007889">
    <property type="entry name" value="HTH_Psq"/>
</dbReference>
<dbReference type="Gene3D" id="1.10.10.60">
    <property type="entry name" value="Homeodomain-like"/>
    <property type="match status" value="1"/>
</dbReference>
<organism evidence="2 3">
    <name type="scientific">Patella caerulea</name>
    <name type="common">Rayed Mediterranean limpet</name>
    <dbReference type="NCBI Taxonomy" id="87958"/>
    <lineage>
        <taxon>Eukaryota</taxon>
        <taxon>Metazoa</taxon>
        <taxon>Spiralia</taxon>
        <taxon>Lophotrochozoa</taxon>
        <taxon>Mollusca</taxon>
        <taxon>Gastropoda</taxon>
        <taxon>Patellogastropoda</taxon>
        <taxon>Patelloidea</taxon>
        <taxon>Patellidae</taxon>
        <taxon>Patella</taxon>
    </lineage>
</organism>
<reference evidence="2 3" key="1">
    <citation type="submission" date="2024-01" db="EMBL/GenBank/DDBJ databases">
        <title>The genome of the rayed Mediterranean limpet Patella caerulea (Linnaeus, 1758).</title>
        <authorList>
            <person name="Anh-Thu Weber A."/>
            <person name="Halstead-Nussloch G."/>
        </authorList>
    </citation>
    <scope>NUCLEOTIDE SEQUENCE [LARGE SCALE GENOMIC DNA]</scope>
    <source>
        <strain evidence="2">AATW-2023a</strain>
        <tissue evidence="2">Whole specimen</tissue>
    </source>
</reference>
<dbReference type="AlphaFoldDB" id="A0AAN8JCK2"/>
<protein>
    <recommendedName>
        <fullName evidence="1">HTH psq-type domain-containing protein</fullName>
    </recommendedName>
</protein>
<dbReference type="EMBL" id="JAZGQO010000011">
    <property type="protein sequence ID" value="KAK6173319.1"/>
    <property type="molecule type" value="Genomic_DNA"/>
</dbReference>